<sequence length="283" mass="31994">MRKLLTMVIVPLLTISMIGCSGTSEASVDNAKLMKFIETQVVKNKDVKVLGVEIIEQKKVDELPGWEVIFVNMKLQYNNQMINAPETFFVRDNVITPLVFDLDKNVNYRDEIKPTIKEALYNKEHLVAGNSDAKHKILVFSDPQCPFCQEVVPDLLKAARENPTILSVYYYHLPLEQIHPVSVTIVKIMEFAQKSGKMDMIEKLYSLQIDPATTDEAIILEEVKKQLGISVTSAQINTKEILSTLQNDKDTASKTMVTGTPTVYIDGKIDKLREGYKDLLTKK</sequence>
<dbReference type="SUPFAM" id="SSF52833">
    <property type="entry name" value="Thioredoxin-like"/>
    <property type="match status" value="1"/>
</dbReference>
<dbReference type="PROSITE" id="PS51257">
    <property type="entry name" value="PROKAR_LIPOPROTEIN"/>
    <property type="match status" value="1"/>
</dbReference>
<feature type="signal peptide" evidence="1">
    <location>
        <begin position="1"/>
        <end position="26"/>
    </location>
</feature>
<gene>
    <name evidence="3" type="ORF">BN3087_320012</name>
</gene>
<reference evidence="3" key="1">
    <citation type="submission" date="2015-11" db="EMBL/GenBank/DDBJ databases">
        <authorList>
            <person name="Zhang Y."/>
            <person name="Guo Z."/>
        </authorList>
    </citation>
    <scope>NUCLEOTIDE SEQUENCE</scope>
    <source>
        <strain evidence="3">BN30871</strain>
    </source>
</reference>
<name>A0A0S4XNP9_9BACT</name>
<dbReference type="Gene3D" id="3.40.30.10">
    <property type="entry name" value="Glutaredoxin"/>
    <property type="match status" value="1"/>
</dbReference>
<dbReference type="Pfam" id="PF13462">
    <property type="entry name" value="Thioredoxin_4"/>
    <property type="match status" value="1"/>
</dbReference>
<dbReference type="EMBL" id="FAXN01000032">
    <property type="protein sequence ID" value="CUV65377.1"/>
    <property type="molecule type" value="Genomic_DNA"/>
</dbReference>
<protein>
    <submittedName>
        <fullName evidence="3">Putative DSBA oxidoreductase</fullName>
    </submittedName>
</protein>
<dbReference type="InterPro" id="IPR051470">
    <property type="entry name" value="Thiol:disulfide_interchange"/>
</dbReference>
<keyword evidence="1" id="KW-0732">Signal</keyword>
<evidence type="ECO:0000256" key="1">
    <source>
        <dbReference type="SAM" id="SignalP"/>
    </source>
</evidence>
<feature type="chain" id="PRO_5006629807" evidence="1">
    <location>
        <begin position="27"/>
        <end position="283"/>
    </location>
</feature>
<dbReference type="InterPro" id="IPR036249">
    <property type="entry name" value="Thioredoxin-like_sf"/>
</dbReference>
<dbReference type="PANTHER" id="PTHR35272:SF3">
    <property type="entry name" value="THIOL:DISULFIDE INTERCHANGE PROTEIN DSBC"/>
    <property type="match status" value="1"/>
</dbReference>
<dbReference type="InterPro" id="IPR012336">
    <property type="entry name" value="Thioredoxin-like_fold"/>
</dbReference>
<dbReference type="AlphaFoldDB" id="A0A0S4XNP9"/>
<accession>A0A0S4XNP9</accession>
<evidence type="ECO:0000313" key="3">
    <source>
        <dbReference type="EMBL" id="CUV65377.1"/>
    </source>
</evidence>
<evidence type="ECO:0000259" key="2">
    <source>
        <dbReference type="Pfam" id="PF13462"/>
    </source>
</evidence>
<feature type="domain" description="Thioredoxin-like fold" evidence="2">
    <location>
        <begin position="123"/>
        <end position="270"/>
    </location>
</feature>
<proteinExistence type="predicted"/>
<organism evidence="3">
    <name type="scientific">Sulfurovum sp. enrichment culture clone C5</name>
    <dbReference type="NCBI Taxonomy" id="497650"/>
    <lineage>
        <taxon>Bacteria</taxon>
        <taxon>Pseudomonadati</taxon>
        <taxon>Campylobacterota</taxon>
        <taxon>Epsilonproteobacteria</taxon>
        <taxon>Campylobacterales</taxon>
        <taxon>Sulfurovaceae</taxon>
        <taxon>Sulfurovum</taxon>
        <taxon>environmental samples</taxon>
    </lineage>
</organism>
<dbReference type="PANTHER" id="PTHR35272">
    <property type="entry name" value="THIOL:DISULFIDE INTERCHANGE PROTEIN DSBC-RELATED"/>
    <property type="match status" value="1"/>
</dbReference>